<dbReference type="InterPro" id="IPR016155">
    <property type="entry name" value="Mopterin_synth/thiamin_S_b"/>
</dbReference>
<evidence type="ECO:0000313" key="1">
    <source>
        <dbReference type="EMBL" id="MBD1372079.1"/>
    </source>
</evidence>
<dbReference type="PANTHER" id="PTHR34472:SF1">
    <property type="entry name" value="SULFUR CARRIER PROTEIN THIS"/>
    <property type="match status" value="1"/>
</dbReference>
<dbReference type="RefSeq" id="WP_191139506.1">
    <property type="nucleotide sequence ID" value="NZ_JACXAG020000003.1"/>
</dbReference>
<protein>
    <submittedName>
        <fullName evidence="1">Sulfur carrier protein ThiS</fullName>
    </submittedName>
</protein>
<gene>
    <name evidence="1" type="primary">thiS</name>
    <name evidence="1" type="ORF">IC620_06860</name>
</gene>
<name>A0A926N5T5_9BACL</name>
<dbReference type="SUPFAM" id="SSF54285">
    <property type="entry name" value="MoaD/ThiS"/>
    <property type="match status" value="1"/>
</dbReference>
<dbReference type="Proteomes" id="UP000661691">
    <property type="component" value="Unassembled WGS sequence"/>
</dbReference>
<proteinExistence type="predicted"/>
<reference evidence="2" key="1">
    <citation type="submission" date="2022-10" db="EMBL/GenBank/DDBJ databases">
        <title>A novel bacterium of genus Hazenella, isolated from South China Sea.</title>
        <authorList>
            <person name="Huang H."/>
            <person name="Mo K."/>
            <person name="Hu Y."/>
        </authorList>
    </citation>
    <scope>NUCLEOTIDE SEQUENCE [LARGE SCALE GENOMIC DNA]</scope>
    <source>
        <strain evidence="2">IB182357</strain>
    </source>
</reference>
<dbReference type="InterPro" id="IPR010035">
    <property type="entry name" value="Thi_S"/>
</dbReference>
<evidence type="ECO:0000313" key="2">
    <source>
        <dbReference type="Proteomes" id="UP000661691"/>
    </source>
</evidence>
<comment type="caution">
    <text evidence="1">The sequence shown here is derived from an EMBL/GenBank/DDBJ whole genome shotgun (WGS) entry which is preliminary data.</text>
</comment>
<dbReference type="Gene3D" id="3.10.20.30">
    <property type="match status" value="1"/>
</dbReference>
<dbReference type="InterPro" id="IPR003749">
    <property type="entry name" value="ThiS/MoaD-like"/>
</dbReference>
<dbReference type="CDD" id="cd00565">
    <property type="entry name" value="Ubl_ThiS"/>
    <property type="match status" value="1"/>
</dbReference>
<dbReference type="InterPro" id="IPR012675">
    <property type="entry name" value="Beta-grasp_dom_sf"/>
</dbReference>
<sequence>MTLTINGVEKEIADTILTVEDLIHFFDWGHRVVIVEVNQTILTKDQHGSTTLRNGDQVEIVSFVGGG</sequence>
<dbReference type="Pfam" id="PF02597">
    <property type="entry name" value="ThiS"/>
    <property type="match status" value="1"/>
</dbReference>
<dbReference type="NCBIfam" id="TIGR01683">
    <property type="entry name" value="thiS"/>
    <property type="match status" value="1"/>
</dbReference>
<dbReference type="PANTHER" id="PTHR34472">
    <property type="entry name" value="SULFUR CARRIER PROTEIN THIS"/>
    <property type="match status" value="1"/>
</dbReference>
<dbReference type="AlphaFoldDB" id="A0A926N5T5"/>
<keyword evidence="2" id="KW-1185">Reference proteome</keyword>
<organism evidence="1 2">
    <name type="scientific">Polycladospora coralii</name>
    <dbReference type="NCBI Taxonomy" id="2771432"/>
    <lineage>
        <taxon>Bacteria</taxon>
        <taxon>Bacillati</taxon>
        <taxon>Bacillota</taxon>
        <taxon>Bacilli</taxon>
        <taxon>Bacillales</taxon>
        <taxon>Thermoactinomycetaceae</taxon>
        <taxon>Polycladospora</taxon>
    </lineage>
</organism>
<dbReference type="EMBL" id="JACXAH010000008">
    <property type="protein sequence ID" value="MBD1372079.1"/>
    <property type="molecule type" value="Genomic_DNA"/>
</dbReference>
<accession>A0A926N5T5</accession>